<organism evidence="2 3">
    <name type="scientific">Dreissena polymorpha</name>
    <name type="common">Zebra mussel</name>
    <name type="synonym">Mytilus polymorpha</name>
    <dbReference type="NCBI Taxonomy" id="45954"/>
    <lineage>
        <taxon>Eukaryota</taxon>
        <taxon>Metazoa</taxon>
        <taxon>Spiralia</taxon>
        <taxon>Lophotrochozoa</taxon>
        <taxon>Mollusca</taxon>
        <taxon>Bivalvia</taxon>
        <taxon>Autobranchia</taxon>
        <taxon>Heteroconchia</taxon>
        <taxon>Euheterodonta</taxon>
        <taxon>Imparidentia</taxon>
        <taxon>Neoheterodontei</taxon>
        <taxon>Myida</taxon>
        <taxon>Dreissenoidea</taxon>
        <taxon>Dreissenidae</taxon>
        <taxon>Dreissena</taxon>
    </lineage>
</organism>
<reference evidence="2" key="1">
    <citation type="journal article" date="2019" name="bioRxiv">
        <title>The Genome of the Zebra Mussel, Dreissena polymorpha: A Resource for Invasive Species Research.</title>
        <authorList>
            <person name="McCartney M.A."/>
            <person name="Auch B."/>
            <person name="Kono T."/>
            <person name="Mallez S."/>
            <person name="Zhang Y."/>
            <person name="Obille A."/>
            <person name="Becker A."/>
            <person name="Abrahante J.E."/>
            <person name="Garbe J."/>
            <person name="Badalamenti J.P."/>
            <person name="Herman A."/>
            <person name="Mangelson H."/>
            <person name="Liachko I."/>
            <person name="Sullivan S."/>
            <person name="Sone E.D."/>
            <person name="Koren S."/>
            <person name="Silverstein K.A.T."/>
            <person name="Beckman K.B."/>
            <person name="Gohl D.M."/>
        </authorList>
    </citation>
    <scope>NUCLEOTIDE SEQUENCE</scope>
    <source>
        <strain evidence="2">Duluth1</strain>
        <tissue evidence="2">Whole animal</tissue>
    </source>
</reference>
<feature type="region of interest" description="Disordered" evidence="1">
    <location>
        <begin position="1"/>
        <end position="74"/>
    </location>
</feature>
<comment type="caution">
    <text evidence="2">The sequence shown here is derived from an EMBL/GenBank/DDBJ whole genome shotgun (WGS) entry which is preliminary data.</text>
</comment>
<accession>A0A9D4DVY5</accession>
<dbReference type="AlphaFoldDB" id="A0A9D4DVY5"/>
<protein>
    <submittedName>
        <fullName evidence="2">Uncharacterized protein</fullName>
    </submittedName>
</protein>
<keyword evidence="3" id="KW-1185">Reference proteome</keyword>
<feature type="compositionally biased region" description="Basic and acidic residues" evidence="1">
    <location>
        <begin position="27"/>
        <end position="52"/>
    </location>
</feature>
<sequence>GTSLLGNNEERQGVQVKGHSASFFLAQEDKDKEGKKEEKEKEGKKEEKEKRKGEKKHKIKGKKNPKHDVPAGLK</sequence>
<evidence type="ECO:0000313" key="3">
    <source>
        <dbReference type="Proteomes" id="UP000828390"/>
    </source>
</evidence>
<dbReference type="EMBL" id="JAIWYP010000010">
    <property type="protein sequence ID" value="KAH3754999.1"/>
    <property type="molecule type" value="Genomic_DNA"/>
</dbReference>
<gene>
    <name evidence="2" type="ORF">DPMN_189680</name>
</gene>
<proteinExistence type="predicted"/>
<feature type="non-terminal residue" evidence="2">
    <location>
        <position position="74"/>
    </location>
</feature>
<feature type="compositionally biased region" description="Basic residues" evidence="1">
    <location>
        <begin position="53"/>
        <end position="65"/>
    </location>
</feature>
<evidence type="ECO:0000313" key="2">
    <source>
        <dbReference type="EMBL" id="KAH3754999.1"/>
    </source>
</evidence>
<reference evidence="2" key="2">
    <citation type="submission" date="2020-11" db="EMBL/GenBank/DDBJ databases">
        <authorList>
            <person name="McCartney M.A."/>
            <person name="Auch B."/>
            <person name="Kono T."/>
            <person name="Mallez S."/>
            <person name="Becker A."/>
            <person name="Gohl D.M."/>
            <person name="Silverstein K.A.T."/>
            <person name="Koren S."/>
            <person name="Bechman K.B."/>
            <person name="Herman A."/>
            <person name="Abrahante J.E."/>
            <person name="Garbe J."/>
        </authorList>
    </citation>
    <scope>NUCLEOTIDE SEQUENCE</scope>
    <source>
        <strain evidence="2">Duluth1</strain>
        <tissue evidence="2">Whole animal</tissue>
    </source>
</reference>
<evidence type="ECO:0000256" key="1">
    <source>
        <dbReference type="SAM" id="MobiDB-lite"/>
    </source>
</evidence>
<dbReference type="Proteomes" id="UP000828390">
    <property type="component" value="Unassembled WGS sequence"/>
</dbReference>
<name>A0A9D4DVY5_DREPO</name>